<dbReference type="CDD" id="cd02947">
    <property type="entry name" value="TRX_family"/>
    <property type="match status" value="1"/>
</dbReference>
<keyword evidence="4" id="KW-1185">Reference proteome</keyword>
<dbReference type="PROSITE" id="PS51257">
    <property type="entry name" value="PROKAR_LIPOPROTEIN"/>
    <property type="match status" value="1"/>
</dbReference>
<protein>
    <recommendedName>
        <fullName evidence="2">Thioredoxin domain-containing protein</fullName>
    </recommendedName>
</protein>
<dbReference type="Pfam" id="PF00085">
    <property type="entry name" value="Thioredoxin"/>
    <property type="match status" value="1"/>
</dbReference>
<proteinExistence type="predicted"/>
<evidence type="ECO:0000313" key="4">
    <source>
        <dbReference type="Proteomes" id="UP001161390"/>
    </source>
</evidence>
<dbReference type="EMBL" id="BSNJ01000005">
    <property type="protein sequence ID" value="GLQ21536.1"/>
    <property type="molecule type" value="Genomic_DNA"/>
</dbReference>
<dbReference type="Proteomes" id="UP001161390">
    <property type="component" value="Unassembled WGS sequence"/>
</dbReference>
<feature type="signal peptide" evidence="1">
    <location>
        <begin position="1"/>
        <end position="19"/>
    </location>
</feature>
<dbReference type="Gene3D" id="3.40.30.10">
    <property type="entry name" value="Glutaredoxin"/>
    <property type="match status" value="1"/>
</dbReference>
<dbReference type="InterPro" id="IPR036249">
    <property type="entry name" value="Thioredoxin-like_sf"/>
</dbReference>
<comment type="caution">
    <text evidence="3">The sequence shown here is derived from an EMBL/GenBank/DDBJ whole genome shotgun (WGS) entry which is preliminary data.</text>
</comment>
<dbReference type="PROSITE" id="PS51352">
    <property type="entry name" value="THIOREDOXIN_2"/>
    <property type="match status" value="1"/>
</dbReference>
<dbReference type="InterPro" id="IPR013766">
    <property type="entry name" value="Thioredoxin_domain"/>
</dbReference>
<feature type="chain" id="PRO_5046968749" description="Thioredoxin domain-containing protein" evidence="1">
    <location>
        <begin position="20"/>
        <end position="161"/>
    </location>
</feature>
<organism evidence="3 4">
    <name type="scientific">Algimonas porphyrae</name>
    <dbReference type="NCBI Taxonomy" id="1128113"/>
    <lineage>
        <taxon>Bacteria</taxon>
        <taxon>Pseudomonadati</taxon>
        <taxon>Pseudomonadota</taxon>
        <taxon>Alphaproteobacteria</taxon>
        <taxon>Maricaulales</taxon>
        <taxon>Robiginitomaculaceae</taxon>
        <taxon>Algimonas</taxon>
    </lineage>
</organism>
<dbReference type="SUPFAM" id="SSF52833">
    <property type="entry name" value="Thioredoxin-like"/>
    <property type="match status" value="1"/>
</dbReference>
<reference evidence="3" key="2">
    <citation type="submission" date="2023-01" db="EMBL/GenBank/DDBJ databases">
        <title>Draft genome sequence of Algimonas porphyrae strain NBRC 108216.</title>
        <authorList>
            <person name="Sun Q."/>
            <person name="Mori K."/>
        </authorList>
    </citation>
    <scope>NUCLEOTIDE SEQUENCE</scope>
    <source>
        <strain evidence="3">NBRC 108216</strain>
    </source>
</reference>
<evidence type="ECO:0000256" key="1">
    <source>
        <dbReference type="SAM" id="SignalP"/>
    </source>
</evidence>
<sequence>MYRPHILASAALLIACSGASDTDTTSPAVVTVADAPVAGQSMATDDAVAVETRTKAVLVYADWCGSCKVLDPKIKAVQAMGPIPGVDFVTLDYTDRDADSFYAQARDAGVETAVRTELDGTIKTGWLLLIDVDDARVLSKVTREDDTAQIATKIKDALAAS</sequence>
<keyword evidence="1" id="KW-0732">Signal</keyword>
<feature type="domain" description="Thioredoxin" evidence="2">
    <location>
        <begin position="15"/>
        <end position="159"/>
    </location>
</feature>
<accession>A0ABQ5V1V6</accession>
<gene>
    <name evidence="3" type="ORF">GCM10007854_24910</name>
</gene>
<reference evidence="3" key="1">
    <citation type="journal article" date="2014" name="Int. J. Syst. Evol. Microbiol.">
        <title>Complete genome of a new Firmicutes species belonging to the dominant human colonic microbiota ('Ruminococcus bicirculans') reveals two chromosomes and a selective capacity to utilize plant glucans.</title>
        <authorList>
            <consortium name="NISC Comparative Sequencing Program"/>
            <person name="Wegmann U."/>
            <person name="Louis P."/>
            <person name="Goesmann A."/>
            <person name="Henrissat B."/>
            <person name="Duncan S.H."/>
            <person name="Flint H.J."/>
        </authorList>
    </citation>
    <scope>NUCLEOTIDE SEQUENCE</scope>
    <source>
        <strain evidence="3">NBRC 108216</strain>
    </source>
</reference>
<evidence type="ECO:0000259" key="2">
    <source>
        <dbReference type="PROSITE" id="PS51352"/>
    </source>
</evidence>
<name>A0ABQ5V1V6_9PROT</name>
<evidence type="ECO:0000313" key="3">
    <source>
        <dbReference type="EMBL" id="GLQ21536.1"/>
    </source>
</evidence>
<dbReference type="RefSeq" id="WP_284373190.1">
    <property type="nucleotide sequence ID" value="NZ_BSNJ01000005.1"/>
</dbReference>